<keyword evidence="2" id="KW-0812">Transmembrane</keyword>
<dbReference type="EMBL" id="AP019308">
    <property type="protein sequence ID" value="BBH21533.1"/>
    <property type="molecule type" value="Genomic_DNA"/>
</dbReference>
<evidence type="ECO:0000313" key="3">
    <source>
        <dbReference type="EMBL" id="BBH21533.1"/>
    </source>
</evidence>
<feature type="transmembrane region" description="Helical" evidence="2">
    <location>
        <begin position="42"/>
        <end position="67"/>
    </location>
</feature>
<dbReference type="Proteomes" id="UP000275368">
    <property type="component" value="Chromosome"/>
</dbReference>
<dbReference type="AlphaFoldDB" id="A0A3G9J9H5"/>
<sequence>MNEKENQQETSSDNESIYSQNSFNPFSPLEEEPKKRQSRLGITSFIIGLISIVIFVIGIIVMTTFIMNQNFADGNSLQLEIENSIKNNDYTAYAPILIGIILLFTSAGLGLIGLIFGIVGACIKNTRKAFSVIGIILNALLPVGLAVLFLVGILLGSTS</sequence>
<keyword evidence="2" id="KW-0472">Membrane</keyword>
<evidence type="ECO:0000256" key="1">
    <source>
        <dbReference type="SAM" id="MobiDB-lite"/>
    </source>
</evidence>
<name>A0A3G9J9H5_9BACL</name>
<feature type="compositionally biased region" description="Polar residues" evidence="1">
    <location>
        <begin position="8"/>
        <end position="25"/>
    </location>
</feature>
<evidence type="ECO:0000256" key="2">
    <source>
        <dbReference type="SAM" id="Phobius"/>
    </source>
</evidence>
<protein>
    <submittedName>
        <fullName evidence="3">Uncharacterized protein</fullName>
    </submittedName>
</protein>
<reference evidence="3 4" key="1">
    <citation type="submission" date="2018-11" db="EMBL/GenBank/DDBJ databases">
        <title>Complete genome sequence of Paenibacillus baekrokdamisoli strain KCTC 33723.</title>
        <authorList>
            <person name="Kang S.W."/>
            <person name="Lee K.C."/>
            <person name="Kim K.K."/>
            <person name="Kim J.S."/>
            <person name="Kim D.S."/>
            <person name="Ko S.H."/>
            <person name="Yang S.H."/>
            <person name="Lee J.S."/>
        </authorList>
    </citation>
    <scope>NUCLEOTIDE SEQUENCE [LARGE SCALE GENOMIC DNA]</scope>
    <source>
        <strain evidence="3 4">KCTC 33723</strain>
    </source>
</reference>
<keyword evidence="2" id="KW-1133">Transmembrane helix</keyword>
<dbReference type="OrthoDB" id="2616763at2"/>
<feature type="transmembrane region" description="Helical" evidence="2">
    <location>
        <begin position="96"/>
        <end position="123"/>
    </location>
</feature>
<organism evidence="3 4">
    <name type="scientific">Paenibacillus baekrokdamisoli</name>
    <dbReference type="NCBI Taxonomy" id="1712516"/>
    <lineage>
        <taxon>Bacteria</taxon>
        <taxon>Bacillati</taxon>
        <taxon>Bacillota</taxon>
        <taxon>Bacilli</taxon>
        <taxon>Bacillales</taxon>
        <taxon>Paenibacillaceae</taxon>
        <taxon>Paenibacillus</taxon>
    </lineage>
</organism>
<keyword evidence="4" id="KW-1185">Reference proteome</keyword>
<dbReference type="KEGG" id="pbk:Back11_28780"/>
<feature type="transmembrane region" description="Helical" evidence="2">
    <location>
        <begin position="135"/>
        <end position="156"/>
    </location>
</feature>
<accession>A0A3G9J9H5</accession>
<dbReference type="RefSeq" id="WP_125658182.1">
    <property type="nucleotide sequence ID" value="NZ_AP019308.1"/>
</dbReference>
<feature type="region of interest" description="Disordered" evidence="1">
    <location>
        <begin position="1"/>
        <end position="31"/>
    </location>
</feature>
<evidence type="ECO:0000313" key="4">
    <source>
        <dbReference type="Proteomes" id="UP000275368"/>
    </source>
</evidence>
<proteinExistence type="predicted"/>
<gene>
    <name evidence="3" type="ORF">Back11_28780</name>
</gene>